<evidence type="ECO:0000313" key="11">
    <source>
        <dbReference type="Proteomes" id="UP000265020"/>
    </source>
</evidence>
<evidence type="ECO:0000256" key="5">
    <source>
        <dbReference type="ARBA" id="ARBA00022833"/>
    </source>
</evidence>
<feature type="domain" description="C2H2-type" evidence="9">
    <location>
        <begin position="33"/>
        <end position="55"/>
    </location>
</feature>
<dbReference type="GO" id="GO:0000981">
    <property type="term" value="F:DNA-binding transcription factor activity, RNA polymerase II-specific"/>
    <property type="evidence" value="ECO:0007669"/>
    <property type="project" value="TreeGrafter"/>
</dbReference>
<feature type="domain" description="C2H2-type" evidence="9">
    <location>
        <begin position="5"/>
        <end position="32"/>
    </location>
</feature>
<evidence type="ECO:0000256" key="3">
    <source>
        <dbReference type="ARBA" id="ARBA00022737"/>
    </source>
</evidence>
<dbReference type="GO" id="GO:0005634">
    <property type="term" value="C:nucleus"/>
    <property type="evidence" value="ECO:0007669"/>
    <property type="project" value="UniProtKB-SubCell"/>
</dbReference>
<dbReference type="Proteomes" id="UP000265020">
    <property type="component" value="Unassembled WGS sequence"/>
</dbReference>
<proteinExistence type="predicted"/>
<dbReference type="PANTHER" id="PTHR24394">
    <property type="entry name" value="ZINC FINGER PROTEIN"/>
    <property type="match status" value="1"/>
</dbReference>
<protein>
    <recommendedName>
        <fullName evidence="9">C2H2-type domain-containing protein</fullName>
    </recommendedName>
</protein>
<evidence type="ECO:0000259" key="9">
    <source>
        <dbReference type="PROSITE" id="PS50157"/>
    </source>
</evidence>
<dbReference type="FunFam" id="3.30.160.60:FF:000065">
    <property type="entry name" value="B-cell CLL/lymphoma 6, member B"/>
    <property type="match status" value="1"/>
</dbReference>
<evidence type="ECO:0000256" key="7">
    <source>
        <dbReference type="PROSITE-ProRule" id="PRU00042"/>
    </source>
</evidence>
<keyword evidence="3" id="KW-0677">Repeat</keyword>
<dbReference type="Gene3D" id="3.30.160.60">
    <property type="entry name" value="Classic Zinc Finger"/>
    <property type="match status" value="2"/>
</dbReference>
<dbReference type="FunFam" id="3.30.160.60:FF:000100">
    <property type="entry name" value="Zinc finger 45-like"/>
    <property type="match status" value="1"/>
</dbReference>
<keyword evidence="2" id="KW-0479">Metal-binding</keyword>
<dbReference type="SUPFAM" id="SSF57667">
    <property type="entry name" value="beta-beta-alpha zinc fingers"/>
    <property type="match status" value="1"/>
</dbReference>
<dbReference type="PANTHER" id="PTHR24394:SF29">
    <property type="entry name" value="MYONEURIN"/>
    <property type="match status" value="1"/>
</dbReference>
<evidence type="ECO:0000256" key="1">
    <source>
        <dbReference type="ARBA" id="ARBA00004123"/>
    </source>
</evidence>
<feature type="region of interest" description="Disordered" evidence="8">
    <location>
        <begin position="73"/>
        <end position="93"/>
    </location>
</feature>
<evidence type="ECO:0000256" key="4">
    <source>
        <dbReference type="ARBA" id="ARBA00022771"/>
    </source>
</evidence>
<dbReference type="GeneTree" id="ENSGT00990000210870"/>
<dbReference type="AlphaFoldDB" id="A0A3Q2DQG0"/>
<keyword evidence="11" id="KW-1185">Reference proteome</keyword>
<comment type="subcellular location">
    <subcellularLocation>
        <location evidence="1">Nucleus</location>
    </subcellularLocation>
</comment>
<reference evidence="10" key="1">
    <citation type="submission" date="2025-08" db="UniProtKB">
        <authorList>
            <consortium name="Ensembl"/>
        </authorList>
    </citation>
    <scope>IDENTIFICATION</scope>
</reference>
<dbReference type="Pfam" id="PF13894">
    <property type="entry name" value="zf-C2H2_4"/>
    <property type="match status" value="1"/>
</dbReference>
<dbReference type="PROSITE" id="PS50157">
    <property type="entry name" value="ZINC_FINGER_C2H2_2"/>
    <property type="match status" value="2"/>
</dbReference>
<dbReference type="PROSITE" id="PS00028">
    <property type="entry name" value="ZINC_FINGER_C2H2_1"/>
    <property type="match status" value="2"/>
</dbReference>
<dbReference type="Ensembl" id="ENSCVAT00000010651.1">
    <property type="protein sequence ID" value="ENSCVAP00000021893.1"/>
    <property type="gene ID" value="ENSCVAG00000004229.1"/>
</dbReference>
<dbReference type="Pfam" id="PF00096">
    <property type="entry name" value="zf-C2H2"/>
    <property type="match status" value="1"/>
</dbReference>
<reference evidence="10" key="2">
    <citation type="submission" date="2025-09" db="UniProtKB">
        <authorList>
            <consortium name="Ensembl"/>
        </authorList>
    </citation>
    <scope>IDENTIFICATION</scope>
</reference>
<evidence type="ECO:0000313" key="10">
    <source>
        <dbReference type="Ensembl" id="ENSCVAP00000021893.1"/>
    </source>
</evidence>
<dbReference type="InterPro" id="IPR036236">
    <property type="entry name" value="Znf_C2H2_sf"/>
</dbReference>
<keyword evidence="6" id="KW-0539">Nucleus</keyword>
<dbReference type="InterPro" id="IPR013087">
    <property type="entry name" value="Znf_C2H2_type"/>
</dbReference>
<dbReference type="GO" id="GO:0008270">
    <property type="term" value="F:zinc ion binding"/>
    <property type="evidence" value="ECO:0007669"/>
    <property type="project" value="UniProtKB-KW"/>
</dbReference>
<evidence type="ECO:0000256" key="8">
    <source>
        <dbReference type="SAM" id="MobiDB-lite"/>
    </source>
</evidence>
<organism evidence="10 11">
    <name type="scientific">Cyprinodon variegatus</name>
    <name type="common">Sheepshead minnow</name>
    <dbReference type="NCBI Taxonomy" id="28743"/>
    <lineage>
        <taxon>Eukaryota</taxon>
        <taxon>Metazoa</taxon>
        <taxon>Chordata</taxon>
        <taxon>Craniata</taxon>
        <taxon>Vertebrata</taxon>
        <taxon>Euteleostomi</taxon>
        <taxon>Actinopterygii</taxon>
        <taxon>Neopterygii</taxon>
        <taxon>Teleostei</taxon>
        <taxon>Neoteleostei</taxon>
        <taxon>Acanthomorphata</taxon>
        <taxon>Ovalentaria</taxon>
        <taxon>Atherinomorphae</taxon>
        <taxon>Cyprinodontiformes</taxon>
        <taxon>Cyprinodontidae</taxon>
        <taxon>Cyprinodon</taxon>
    </lineage>
</organism>
<dbReference type="SMART" id="SM00355">
    <property type="entry name" value="ZnF_C2H2"/>
    <property type="match status" value="2"/>
</dbReference>
<keyword evidence="5" id="KW-0862">Zinc</keyword>
<name>A0A3Q2DQG0_CYPVA</name>
<keyword evidence="4 7" id="KW-0863">Zinc-finger</keyword>
<accession>A0A3Q2DQG0</accession>
<sequence length="93" mass="10955">MLKPFSCPECGKGFWRKFEQNRHVLTHRKDRPYACTFCSKSYTRRNHLNRHLLTHQEVDVCMLHKQKSLRMRPEDISSCRFSGNEPLDTAGCG</sequence>
<evidence type="ECO:0000256" key="6">
    <source>
        <dbReference type="ARBA" id="ARBA00023242"/>
    </source>
</evidence>
<evidence type="ECO:0000256" key="2">
    <source>
        <dbReference type="ARBA" id="ARBA00022723"/>
    </source>
</evidence>